<evidence type="ECO:0000256" key="2">
    <source>
        <dbReference type="ARBA" id="ARBA00022553"/>
    </source>
</evidence>
<keyword evidence="5" id="KW-0539">Nucleus</keyword>
<comment type="caution">
    <text evidence="7">The sequence shown here is derived from an EMBL/GenBank/DDBJ whole genome shotgun (WGS) entry which is preliminary data.</text>
</comment>
<keyword evidence="2" id="KW-0597">Phosphoprotein</keyword>
<reference evidence="7" key="1">
    <citation type="journal article" date="2021" name="IMA Fungus">
        <title>Genomic characterization of three marine fungi, including Emericellopsis atlantica sp. nov. with signatures of a generalist lifestyle and marine biomass degradation.</title>
        <authorList>
            <person name="Hagestad O.C."/>
            <person name="Hou L."/>
            <person name="Andersen J.H."/>
            <person name="Hansen E.H."/>
            <person name="Altermark B."/>
            <person name="Li C."/>
            <person name="Kuhnert E."/>
            <person name="Cox R.J."/>
            <person name="Crous P.W."/>
            <person name="Spatafora J.W."/>
            <person name="Lail K."/>
            <person name="Amirebrahimi M."/>
            <person name="Lipzen A."/>
            <person name="Pangilinan J."/>
            <person name="Andreopoulos W."/>
            <person name="Hayes R.D."/>
            <person name="Ng V."/>
            <person name="Grigoriev I.V."/>
            <person name="Jackson S.A."/>
            <person name="Sutton T.D.S."/>
            <person name="Dobson A.D.W."/>
            <person name="Rama T."/>
        </authorList>
    </citation>
    <scope>NUCLEOTIDE SEQUENCE</scope>
    <source>
        <strain evidence="7">TRa3180A</strain>
    </source>
</reference>
<dbReference type="GO" id="GO:0043124">
    <property type="term" value="P:negative regulation of canonical NF-kappaB signal transduction"/>
    <property type="evidence" value="ECO:0007669"/>
    <property type="project" value="InterPro"/>
</dbReference>
<dbReference type="GO" id="GO:0005634">
    <property type="term" value="C:nucleus"/>
    <property type="evidence" value="ECO:0007669"/>
    <property type="project" value="UniProtKB-SubCell"/>
</dbReference>
<evidence type="ECO:0000256" key="1">
    <source>
        <dbReference type="ARBA" id="ARBA00004123"/>
    </source>
</evidence>
<proteinExistence type="predicted"/>
<keyword evidence="4" id="KW-0040">ANK repeat</keyword>
<dbReference type="Proteomes" id="UP000887226">
    <property type="component" value="Unassembled WGS sequence"/>
</dbReference>
<feature type="region of interest" description="Disordered" evidence="6">
    <location>
        <begin position="1"/>
        <end position="27"/>
    </location>
</feature>
<evidence type="ECO:0000313" key="7">
    <source>
        <dbReference type="EMBL" id="KAG9243820.1"/>
    </source>
</evidence>
<evidence type="ECO:0000256" key="5">
    <source>
        <dbReference type="ARBA" id="ARBA00023242"/>
    </source>
</evidence>
<keyword evidence="8" id="KW-1185">Reference proteome</keyword>
<dbReference type="AlphaFoldDB" id="A0A9P7Z1S6"/>
<dbReference type="EMBL" id="MU253949">
    <property type="protein sequence ID" value="KAG9243820.1"/>
    <property type="molecule type" value="Genomic_DNA"/>
</dbReference>
<dbReference type="OrthoDB" id="412109at2759"/>
<keyword evidence="3" id="KW-0677">Repeat</keyword>
<evidence type="ECO:0000256" key="4">
    <source>
        <dbReference type="ARBA" id="ARBA00023043"/>
    </source>
</evidence>
<evidence type="ECO:0000256" key="3">
    <source>
        <dbReference type="ARBA" id="ARBA00022737"/>
    </source>
</evidence>
<gene>
    <name evidence="7" type="ORF">BJ878DRAFT_422755</name>
</gene>
<evidence type="ECO:0000256" key="6">
    <source>
        <dbReference type="SAM" id="MobiDB-lite"/>
    </source>
</evidence>
<protein>
    <submittedName>
        <fullName evidence="7">Uncharacterized protein</fullName>
    </submittedName>
</protein>
<accession>A0A9P7Z1S6</accession>
<evidence type="ECO:0000313" key="8">
    <source>
        <dbReference type="Proteomes" id="UP000887226"/>
    </source>
</evidence>
<dbReference type="PANTHER" id="PTHR15263">
    <property type="entry name" value="I-KAPPA-B-LIKE PROTEIN IKBL"/>
    <property type="match status" value="1"/>
</dbReference>
<sequence length="289" mass="33670">MYIPPGPKPNIPKRYQKLKRSEPNKAKKLYEREPEYIFHEDLRYALNDPDGALEWEAKYGVPFHKVHQTKQAANGMVNLSYDELVRGAKALIWAHTPEALAAERTRRDECKKMEKQKRQEAIAEKMRSKEVQKKREMERKKQEELDARIEESLRRGGERRAARTWQGRWRLARSSAEKWDIYIAAWNANTSGKAQLGMDDIPWPVSSGRFEDLNKESVKGFLSRAPRDKMWGGERPLLKEIISLVKAERIRWHPDTVQRHFGGQGVDIEVLKAVNEVSSLINEVWSDIN</sequence>
<dbReference type="PANTHER" id="PTHR15263:SF1">
    <property type="entry name" value="NF-KAPPA-B INHIBITOR-LIKE PROTEIN 1"/>
    <property type="match status" value="1"/>
</dbReference>
<name>A0A9P7Z1S6_9HELO</name>
<organism evidence="7 8">
    <name type="scientific">Calycina marina</name>
    <dbReference type="NCBI Taxonomy" id="1763456"/>
    <lineage>
        <taxon>Eukaryota</taxon>
        <taxon>Fungi</taxon>
        <taxon>Dikarya</taxon>
        <taxon>Ascomycota</taxon>
        <taxon>Pezizomycotina</taxon>
        <taxon>Leotiomycetes</taxon>
        <taxon>Helotiales</taxon>
        <taxon>Pezizellaceae</taxon>
        <taxon>Calycina</taxon>
    </lineage>
</organism>
<comment type="subcellular location">
    <subcellularLocation>
        <location evidence="1">Nucleus</location>
    </subcellularLocation>
</comment>
<feature type="compositionally biased region" description="Pro residues" evidence="6">
    <location>
        <begin position="1"/>
        <end position="10"/>
    </location>
</feature>
<dbReference type="InterPro" id="IPR038753">
    <property type="entry name" value="NFKBIL1"/>
</dbReference>